<evidence type="ECO:0000313" key="4">
    <source>
        <dbReference type="Proteomes" id="UP001500908"/>
    </source>
</evidence>
<keyword evidence="4" id="KW-1185">Reference proteome</keyword>
<comment type="caution">
    <text evidence="3">The sequence shown here is derived from an EMBL/GenBank/DDBJ whole genome shotgun (WGS) entry which is preliminary data.</text>
</comment>
<organism evidence="3 4">
    <name type="scientific">Salinactinospora qingdaonensis</name>
    <dbReference type="NCBI Taxonomy" id="702744"/>
    <lineage>
        <taxon>Bacteria</taxon>
        <taxon>Bacillati</taxon>
        <taxon>Actinomycetota</taxon>
        <taxon>Actinomycetes</taxon>
        <taxon>Streptosporangiales</taxon>
        <taxon>Nocardiopsidaceae</taxon>
        <taxon>Salinactinospora</taxon>
    </lineage>
</organism>
<sequence length="74" mass="8058">MSQTTPAPGATTQHDRWRKSSYSPSGGPNCVEVADAADHHAIRDSTRPHAGHLDFPTPAWATFIASIKNTERDM</sequence>
<evidence type="ECO:0000259" key="2">
    <source>
        <dbReference type="Pfam" id="PF04149"/>
    </source>
</evidence>
<protein>
    <recommendedName>
        <fullName evidence="2">DUF397 domain-containing protein</fullName>
    </recommendedName>
</protein>
<feature type="domain" description="DUF397" evidence="2">
    <location>
        <begin position="16"/>
        <end position="68"/>
    </location>
</feature>
<proteinExistence type="predicted"/>
<evidence type="ECO:0000313" key="3">
    <source>
        <dbReference type="EMBL" id="GAA3744431.1"/>
    </source>
</evidence>
<reference evidence="4" key="1">
    <citation type="journal article" date="2019" name="Int. J. Syst. Evol. Microbiol.">
        <title>The Global Catalogue of Microorganisms (GCM) 10K type strain sequencing project: providing services to taxonomists for standard genome sequencing and annotation.</title>
        <authorList>
            <consortium name="The Broad Institute Genomics Platform"/>
            <consortium name="The Broad Institute Genome Sequencing Center for Infectious Disease"/>
            <person name="Wu L."/>
            <person name="Ma J."/>
        </authorList>
    </citation>
    <scope>NUCLEOTIDE SEQUENCE [LARGE SCALE GENOMIC DNA]</scope>
    <source>
        <strain evidence="4">JCM 17137</strain>
    </source>
</reference>
<dbReference type="Proteomes" id="UP001500908">
    <property type="component" value="Unassembled WGS sequence"/>
</dbReference>
<dbReference type="RefSeq" id="WP_344971182.1">
    <property type="nucleotide sequence ID" value="NZ_BAABDD010000010.1"/>
</dbReference>
<feature type="region of interest" description="Disordered" evidence="1">
    <location>
        <begin position="1"/>
        <end position="30"/>
    </location>
</feature>
<dbReference type="Pfam" id="PF04149">
    <property type="entry name" value="DUF397"/>
    <property type="match status" value="1"/>
</dbReference>
<feature type="compositionally biased region" description="Polar residues" evidence="1">
    <location>
        <begin position="1"/>
        <end position="12"/>
    </location>
</feature>
<dbReference type="InterPro" id="IPR007278">
    <property type="entry name" value="DUF397"/>
</dbReference>
<gene>
    <name evidence="3" type="ORF">GCM10022402_25060</name>
</gene>
<dbReference type="EMBL" id="BAABDD010000010">
    <property type="protein sequence ID" value="GAA3744431.1"/>
    <property type="molecule type" value="Genomic_DNA"/>
</dbReference>
<name>A0ABP7FPD4_9ACTN</name>
<accession>A0ABP7FPD4</accession>
<evidence type="ECO:0000256" key="1">
    <source>
        <dbReference type="SAM" id="MobiDB-lite"/>
    </source>
</evidence>